<evidence type="ECO:0000256" key="2">
    <source>
        <dbReference type="SAM" id="Phobius"/>
    </source>
</evidence>
<dbReference type="PANTHER" id="PTHR33222">
    <property type="match status" value="1"/>
</dbReference>
<feature type="domain" description="Cyanobacterial aminoacyl-tRNA synthetase CAAD" evidence="3">
    <location>
        <begin position="119"/>
        <end position="194"/>
    </location>
</feature>
<dbReference type="PANTHER" id="PTHR33222:SF2">
    <property type="entry name" value="PROTEIN CURVATURE THYLAKOID 1D, CHLOROPLASTIC"/>
    <property type="match status" value="1"/>
</dbReference>
<keyword evidence="2" id="KW-0812">Transmembrane</keyword>
<accession>A0A1S2XJX0</accession>
<dbReference type="AlphaFoldDB" id="A0A1S2XJX0"/>
<dbReference type="PaxDb" id="3827-XP_004489762.1"/>
<evidence type="ECO:0000313" key="4">
    <source>
        <dbReference type="Proteomes" id="UP000087171"/>
    </source>
</evidence>
<protein>
    <submittedName>
        <fullName evidence="5">Protein CURVATURE THYLAKOID 1D, chloroplastic isoform X1</fullName>
    </submittedName>
</protein>
<dbReference type="KEGG" id="cam:101500805"/>
<evidence type="ECO:0000259" key="3">
    <source>
        <dbReference type="Pfam" id="PF14159"/>
    </source>
</evidence>
<dbReference type="GeneID" id="101500805"/>
<dbReference type="Pfam" id="PF14159">
    <property type="entry name" value="CAAD"/>
    <property type="match status" value="1"/>
</dbReference>
<dbReference type="OrthoDB" id="2014299at2759"/>
<dbReference type="InterPro" id="IPR033344">
    <property type="entry name" value="CURT1"/>
</dbReference>
<keyword evidence="4" id="KW-1185">Reference proteome</keyword>
<gene>
    <name evidence="5" type="primary">LOC101500805</name>
</gene>
<dbReference type="InterPro" id="IPR025564">
    <property type="entry name" value="CAAD_dom"/>
</dbReference>
<reference evidence="4" key="1">
    <citation type="journal article" date="2013" name="Nat. Biotechnol.">
        <title>Draft genome sequence of chickpea (Cicer arietinum) provides a resource for trait improvement.</title>
        <authorList>
            <person name="Varshney R.K."/>
            <person name="Song C."/>
            <person name="Saxena R.K."/>
            <person name="Azam S."/>
            <person name="Yu S."/>
            <person name="Sharpe A.G."/>
            <person name="Cannon S."/>
            <person name="Baek J."/>
            <person name="Rosen B.D."/>
            <person name="Tar'an B."/>
            <person name="Millan T."/>
            <person name="Zhang X."/>
            <person name="Ramsay L.D."/>
            <person name="Iwata A."/>
            <person name="Wang Y."/>
            <person name="Nelson W."/>
            <person name="Farmer A.D."/>
            <person name="Gaur P.M."/>
            <person name="Soderlund C."/>
            <person name="Penmetsa R.V."/>
            <person name="Xu C."/>
            <person name="Bharti A.K."/>
            <person name="He W."/>
            <person name="Winter P."/>
            <person name="Zhao S."/>
            <person name="Hane J.K."/>
            <person name="Carrasquilla-Garcia N."/>
            <person name="Condie J.A."/>
            <person name="Upadhyaya H.D."/>
            <person name="Luo M.C."/>
            <person name="Thudi M."/>
            <person name="Gowda C.L."/>
            <person name="Singh N.P."/>
            <person name="Lichtenzveig J."/>
            <person name="Gali K.K."/>
            <person name="Rubio J."/>
            <person name="Nadarajan N."/>
            <person name="Dolezel J."/>
            <person name="Bansal K.C."/>
            <person name="Xu X."/>
            <person name="Edwards D."/>
            <person name="Zhang G."/>
            <person name="Kahl G."/>
            <person name="Gil J."/>
            <person name="Singh K.B."/>
            <person name="Datta S.K."/>
            <person name="Jackson S.A."/>
            <person name="Wang J."/>
            <person name="Cook D.R."/>
        </authorList>
    </citation>
    <scope>NUCLEOTIDE SEQUENCE [LARGE SCALE GENOMIC DNA]</scope>
    <source>
        <strain evidence="4">cv. CDC Frontier</strain>
    </source>
</reference>
<comment type="subcellular location">
    <subcellularLocation>
        <location evidence="1">Membrane</location>
        <topology evidence="1">Multi-pass membrane protein</topology>
    </subcellularLocation>
</comment>
<evidence type="ECO:0000313" key="5">
    <source>
        <dbReference type="RefSeq" id="XP_004489762.1"/>
    </source>
</evidence>
<dbReference type="STRING" id="3827.A0A1S2XJX0"/>
<reference evidence="5" key="2">
    <citation type="submission" date="2025-08" db="UniProtKB">
        <authorList>
            <consortium name="RefSeq"/>
        </authorList>
    </citation>
    <scope>IDENTIFICATION</scope>
    <source>
        <tissue evidence="5">Etiolated seedlings</tissue>
    </source>
</reference>
<proteinExistence type="predicted"/>
<name>A0A1S2XJX0_CICAR</name>
<evidence type="ECO:0000256" key="1">
    <source>
        <dbReference type="ARBA" id="ARBA00004141"/>
    </source>
</evidence>
<dbReference type="eggNOG" id="ENOG502S1WK">
    <property type="taxonomic scope" value="Eukaryota"/>
</dbReference>
<feature type="transmembrane region" description="Helical" evidence="2">
    <location>
        <begin position="125"/>
        <end position="146"/>
    </location>
</feature>
<feature type="transmembrane region" description="Helical" evidence="2">
    <location>
        <begin position="152"/>
        <end position="172"/>
    </location>
</feature>
<dbReference type="RefSeq" id="XP_004489762.1">
    <property type="nucleotide sequence ID" value="XM_004489705.2"/>
</dbReference>
<dbReference type="GO" id="GO:0009535">
    <property type="term" value="C:chloroplast thylakoid membrane"/>
    <property type="evidence" value="ECO:0007669"/>
    <property type="project" value="TreeGrafter"/>
</dbReference>
<sequence length="197" mass="22167">MGHCTAQPLTLSKFPNSFAFHSKPSFSLKKQTLVTPSALLLSRSIFLRNVLRRAIESEETSSGVGKFFNEKRDSVITLEADKNGYNETVENEDSKEELPSDGEFLPLDFLDKLNVKFDVNDTTSLVVYGSGAIVTLWLISAVVGAIDSIPLFPKLFEVVGLGYSLWFTYRYLLFKRNRDELTTKIEQLKEQILGSDD</sequence>
<keyword evidence="2" id="KW-0472">Membrane</keyword>
<dbReference type="Proteomes" id="UP000087171">
    <property type="component" value="Chromosome Ca2"/>
</dbReference>
<organism evidence="4 5">
    <name type="scientific">Cicer arietinum</name>
    <name type="common">Chickpea</name>
    <name type="synonym">Garbanzo</name>
    <dbReference type="NCBI Taxonomy" id="3827"/>
    <lineage>
        <taxon>Eukaryota</taxon>
        <taxon>Viridiplantae</taxon>
        <taxon>Streptophyta</taxon>
        <taxon>Embryophyta</taxon>
        <taxon>Tracheophyta</taxon>
        <taxon>Spermatophyta</taxon>
        <taxon>Magnoliopsida</taxon>
        <taxon>eudicotyledons</taxon>
        <taxon>Gunneridae</taxon>
        <taxon>Pentapetalae</taxon>
        <taxon>rosids</taxon>
        <taxon>fabids</taxon>
        <taxon>Fabales</taxon>
        <taxon>Fabaceae</taxon>
        <taxon>Papilionoideae</taxon>
        <taxon>50 kb inversion clade</taxon>
        <taxon>NPAAA clade</taxon>
        <taxon>Hologalegina</taxon>
        <taxon>IRL clade</taxon>
        <taxon>Cicereae</taxon>
        <taxon>Cicer</taxon>
    </lineage>
</organism>
<keyword evidence="2" id="KW-1133">Transmembrane helix</keyword>